<comment type="cofactor">
    <cofactor evidence="1">
        <name>Ca(2+)</name>
        <dbReference type="ChEBI" id="CHEBI:29108"/>
    </cofactor>
</comment>
<dbReference type="EMBL" id="VFRP01000001">
    <property type="protein sequence ID" value="TPE53748.1"/>
    <property type="molecule type" value="Genomic_DNA"/>
</dbReference>
<comment type="similarity">
    <text evidence="4">Belongs to the integrin beta chain family.</text>
</comment>
<evidence type="ECO:0000256" key="1">
    <source>
        <dbReference type="ARBA" id="ARBA00001913"/>
    </source>
</evidence>
<dbReference type="GO" id="GO:0005509">
    <property type="term" value="F:calcium ion binding"/>
    <property type="evidence" value="ECO:0007669"/>
    <property type="project" value="InterPro"/>
</dbReference>
<keyword evidence="5" id="KW-0964">Secreted</keyword>
<evidence type="ECO:0000256" key="4">
    <source>
        <dbReference type="ARBA" id="ARBA00007449"/>
    </source>
</evidence>
<dbReference type="Pfam" id="PF00353">
    <property type="entry name" value="HemolysinCabind"/>
    <property type="match status" value="9"/>
</dbReference>
<dbReference type="SUPFAM" id="SSF53300">
    <property type="entry name" value="vWA-like"/>
    <property type="match status" value="1"/>
</dbReference>
<dbReference type="PANTHER" id="PTHR38340">
    <property type="entry name" value="S-LAYER PROTEIN"/>
    <property type="match status" value="1"/>
</dbReference>
<feature type="compositionally biased region" description="Basic and acidic residues" evidence="12">
    <location>
        <begin position="302"/>
        <end position="313"/>
    </location>
</feature>
<evidence type="ECO:0000256" key="2">
    <source>
        <dbReference type="ARBA" id="ARBA00004479"/>
    </source>
</evidence>
<dbReference type="PANTHER" id="PTHR38340:SF1">
    <property type="entry name" value="S-LAYER PROTEIN"/>
    <property type="match status" value="1"/>
</dbReference>
<dbReference type="GO" id="GO:0005615">
    <property type="term" value="C:extracellular space"/>
    <property type="evidence" value="ECO:0007669"/>
    <property type="project" value="InterPro"/>
</dbReference>
<dbReference type="PRINTS" id="PR01186">
    <property type="entry name" value="INTEGRINB"/>
</dbReference>
<comment type="caution">
    <text evidence="14">The sequence shown here is derived from an EMBL/GenBank/DDBJ whole genome shotgun (WGS) entry which is preliminary data.</text>
</comment>
<dbReference type="SUPFAM" id="SSF51120">
    <property type="entry name" value="beta-Roll"/>
    <property type="match status" value="5"/>
</dbReference>
<evidence type="ECO:0000256" key="6">
    <source>
        <dbReference type="ARBA" id="ARBA00022692"/>
    </source>
</evidence>
<dbReference type="AlphaFoldDB" id="A0A501WWB8"/>
<evidence type="ECO:0000256" key="8">
    <source>
        <dbReference type="ARBA" id="ARBA00023037"/>
    </source>
</evidence>
<evidence type="ECO:0000313" key="15">
    <source>
        <dbReference type="Proteomes" id="UP000319255"/>
    </source>
</evidence>
<dbReference type="InterPro" id="IPR001343">
    <property type="entry name" value="Hemolysn_Ca-bd"/>
</dbReference>
<feature type="region of interest" description="Disordered" evidence="12">
    <location>
        <begin position="772"/>
        <end position="794"/>
    </location>
</feature>
<keyword evidence="8" id="KW-0401">Integrin</keyword>
<dbReference type="PROSITE" id="PS50234">
    <property type="entry name" value="VWFA"/>
    <property type="match status" value="1"/>
</dbReference>
<evidence type="ECO:0000259" key="13">
    <source>
        <dbReference type="PROSITE" id="PS50234"/>
    </source>
</evidence>
<evidence type="ECO:0000256" key="5">
    <source>
        <dbReference type="ARBA" id="ARBA00022525"/>
    </source>
</evidence>
<dbReference type="Gene3D" id="3.40.50.410">
    <property type="entry name" value="von Willebrand factor, type A domain"/>
    <property type="match status" value="1"/>
</dbReference>
<feature type="compositionally biased region" description="Low complexity" evidence="12">
    <location>
        <begin position="782"/>
        <end position="793"/>
    </location>
</feature>
<feature type="domain" description="VWFA" evidence="13">
    <location>
        <begin position="645"/>
        <end position="876"/>
    </location>
</feature>
<keyword evidence="6" id="KW-0812">Transmembrane</keyword>
<sequence length="1035" mass="105344">MVTRTGTDANDYLSGEATDDTLNGRAGNDTLVGDSGDDVLNGEGGRDSLDGGFGEDTLSGGDGDDTLNGSYDSDTLDGGDGDDSLDAGYSGDNLLSGGNGDDTLSGVFSGADTLRGGNGDDRLDGLGGADELFGGNGDDTLLARADSALLSGGSGQDTVSFENLFPGVTYRIGDASVVTSSGTVELLGFEHVIGTAYADTLSGDGRDNRIDGGGGDDSLTGSTGDDTLLGGDGSDTIAGGPGDDFVSYATFIPAFGSTEGVHINLGEETQEISAFETDTLLSIEGVEGSSGDDTLTGSDGDETLRGGLGDDRMAGGAGTDTADYSDATLDVRVNLARGDGQWTGMGRDRLSGIENARGGGGDDRLAGAEDDNVLSGGAGDDTLIGGLGDDTLSGGGGFDLADYSAHEGALDVSLSGGASGAAGDDRLISIEAVRGGQGDDRISGDGRGNLLIGEQGDDTLIGGRGNDTLSGGSHDDWLSGGAGSDWADYSGRSVRLRIDLGKEVQTNRGAGTDHFRSIENVSGGTRDDVLRGSRGDNALSGGEGDDTLIGGDGADTLIGGTGDDVLNAGSGTNQRLIGGAGDDTYVLGRSTGGGVIEDAVGLRDKLDASGAGAAARIDLGIGEASIAEDYTLRIARTGSSALPIDLVFAQDLSGSFGTDIANVRALVPEIVDSVRDVNSDSAFGAVAFIDKPYGVFGGSTDYVYKVYQDVTTSASALTDAYAAMTIGNGGDLPESQLEVLLQIARHADDEVGFRSDTLRLVVLFTDDQYHEAGDAPDLPANDGDGVVEGDPPGSAEDYPSVNQVRDALASAGILPVFAVTEGLQSTYGDLVDRLGFGGVVSINDESSDVVAAIRDAATVATSTSIDIAEGTRFDDVIRGNSVDNELIGGRGDDELRGLFGADRLLGNAGDDTLIGGSGSDRLIGGGGADLLEGEGGRDTYVFETVSQSNRGDYDLIADFRHHADRIRLSDIDANEDVRGNQRFTFIGEAETGDTGELYFVREDGLRLLRADVDGDSRYDLEIGVRGTLDASDILL</sequence>
<evidence type="ECO:0000313" key="14">
    <source>
        <dbReference type="EMBL" id="TPE53748.1"/>
    </source>
</evidence>
<dbReference type="InterPro" id="IPR013858">
    <property type="entry name" value="Peptidase_M10B_C"/>
</dbReference>
<dbReference type="InterPro" id="IPR011049">
    <property type="entry name" value="Serralysin-like_metalloprot_C"/>
</dbReference>
<organism evidence="14 15">
    <name type="scientific">Amaricoccus solimangrovi</name>
    <dbReference type="NCBI Taxonomy" id="2589815"/>
    <lineage>
        <taxon>Bacteria</taxon>
        <taxon>Pseudomonadati</taxon>
        <taxon>Pseudomonadota</taxon>
        <taxon>Alphaproteobacteria</taxon>
        <taxon>Rhodobacterales</taxon>
        <taxon>Paracoccaceae</taxon>
        <taxon>Amaricoccus</taxon>
    </lineage>
</organism>
<dbReference type="RefSeq" id="WP_140452327.1">
    <property type="nucleotide sequence ID" value="NZ_VFRP01000001.1"/>
</dbReference>
<dbReference type="SMART" id="SM00327">
    <property type="entry name" value="VWA"/>
    <property type="match status" value="1"/>
</dbReference>
<feature type="region of interest" description="Disordered" evidence="12">
    <location>
        <begin position="1"/>
        <end position="96"/>
    </location>
</feature>
<feature type="compositionally biased region" description="Low complexity" evidence="12">
    <location>
        <begin position="86"/>
        <end position="96"/>
    </location>
</feature>
<keyword evidence="9" id="KW-0472">Membrane</keyword>
<evidence type="ECO:0000256" key="12">
    <source>
        <dbReference type="SAM" id="MobiDB-lite"/>
    </source>
</evidence>
<dbReference type="InterPro" id="IPR002035">
    <property type="entry name" value="VWF_A"/>
</dbReference>
<dbReference type="InterPro" id="IPR036465">
    <property type="entry name" value="vWFA_dom_sf"/>
</dbReference>
<evidence type="ECO:0000256" key="7">
    <source>
        <dbReference type="ARBA" id="ARBA00022737"/>
    </source>
</evidence>
<dbReference type="InterPro" id="IPR002369">
    <property type="entry name" value="Integrin_bsu_VWA"/>
</dbReference>
<feature type="compositionally biased region" description="Low complexity" evidence="12">
    <location>
        <begin position="217"/>
        <end position="229"/>
    </location>
</feature>
<reference evidence="14 15" key="1">
    <citation type="submission" date="2019-06" db="EMBL/GenBank/DDBJ databases">
        <title>A novel bacterium of genus Amaricoccus, isolated from marine sediment.</title>
        <authorList>
            <person name="Huang H."/>
            <person name="Mo K."/>
            <person name="Hu Y."/>
        </authorList>
    </citation>
    <scope>NUCLEOTIDE SEQUENCE [LARGE SCALE GENOMIC DNA]</scope>
    <source>
        <strain evidence="14 15">HB172011</strain>
    </source>
</reference>
<evidence type="ECO:0000256" key="9">
    <source>
        <dbReference type="ARBA" id="ARBA00023136"/>
    </source>
</evidence>
<dbReference type="GO" id="GO:0007229">
    <property type="term" value="P:integrin-mediated signaling pathway"/>
    <property type="evidence" value="ECO:0007669"/>
    <property type="project" value="UniProtKB-KW"/>
</dbReference>
<keyword evidence="10" id="KW-1015">Disulfide bond</keyword>
<keyword evidence="15" id="KW-1185">Reference proteome</keyword>
<proteinExistence type="inferred from homology"/>
<dbReference type="GO" id="GO:0016020">
    <property type="term" value="C:membrane"/>
    <property type="evidence" value="ECO:0007669"/>
    <property type="project" value="UniProtKB-SubCell"/>
</dbReference>
<dbReference type="OrthoDB" id="7355596at2"/>
<feature type="compositionally biased region" description="Acidic residues" evidence="12">
    <location>
        <begin position="74"/>
        <end position="85"/>
    </location>
</feature>
<evidence type="ECO:0000256" key="10">
    <source>
        <dbReference type="ARBA" id="ARBA00023157"/>
    </source>
</evidence>
<feature type="compositionally biased region" description="Low complexity" evidence="12">
    <location>
        <begin position="287"/>
        <end position="298"/>
    </location>
</feature>
<dbReference type="PRINTS" id="PR00313">
    <property type="entry name" value="CABNDNGRPT"/>
</dbReference>
<gene>
    <name evidence="14" type="ORF">FJM51_01500</name>
</gene>
<dbReference type="Proteomes" id="UP000319255">
    <property type="component" value="Unassembled WGS sequence"/>
</dbReference>
<protein>
    <recommendedName>
        <fullName evidence="13">VWFA domain-containing protein</fullName>
    </recommendedName>
</protein>
<feature type="region of interest" description="Disordered" evidence="12">
    <location>
        <begin position="285"/>
        <end position="323"/>
    </location>
</feature>
<accession>A0A501WWB8</accession>
<feature type="region of interest" description="Disordered" evidence="12">
    <location>
        <begin position="203"/>
        <end position="236"/>
    </location>
</feature>
<evidence type="ECO:0000256" key="3">
    <source>
        <dbReference type="ARBA" id="ARBA00004613"/>
    </source>
</evidence>
<dbReference type="Gene3D" id="2.150.10.10">
    <property type="entry name" value="Serralysin-like metalloprotease, C-terminal"/>
    <property type="match status" value="7"/>
</dbReference>
<keyword evidence="11" id="KW-0325">Glycoprotein</keyword>
<dbReference type="InterPro" id="IPR050557">
    <property type="entry name" value="RTX_toxin/Mannuronan_C5-epim"/>
</dbReference>
<dbReference type="Pfam" id="PF00362">
    <property type="entry name" value="Integrin_beta"/>
    <property type="match status" value="1"/>
</dbReference>
<keyword evidence="7" id="KW-0677">Repeat</keyword>
<evidence type="ECO:0000256" key="11">
    <source>
        <dbReference type="ARBA" id="ARBA00023180"/>
    </source>
</evidence>
<name>A0A501WWB8_9RHOB</name>
<dbReference type="InterPro" id="IPR015812">
    <property type="entry name" value="Integrin_bsu"/>
</dbReference>
<comment type="subcellular location">
    <subcellularLocation>
        <location evidence="2">Membrane</location>
        <topology evidence="2">Single-pass type I membrane protein</topology>
    </subcellularLocation>
    <subcellularLocation>
        <location evidence="3">Secreted</location>
    </subcellularLocation>
</comment>
<dbReference type="PROSITE" id="PS00330">
    <property type="entry name" value="HEMOLYSIN_CALCIUM"/>
    <property type="match status" value="9"/>
</dbReference>
<dbReference type="Pfam" id="PF08548">
    <property type="entry name" value="Peptidase_M10_C"/>
    <property type="match status" value="1"/>
</dbReference>
<dbReference type="InterPro" id="IPR018511">
    <property type="entry name" value="Hemolysin-typ_Ca-bd_CS"/>
</dbReference>